<dbReference type="Gene3D" id="3.40.50.300">
    <property type="entry name" value="P-loop containing nucleotide triphosphate hydrolases"/>
    <property type="match status" value="1"/>
</dbReference>
<reference evidence="6" key="1">
    <citation type="submission" date="2020-05" db="EMBL/GenBank/DDBJ databases">
        <authorList>
            <person name="Chiriac C."/>
            <person name="Salcher M."/>
            <person name="Ghai R."/>
            <person name="Kavagutti S V."/>
        </authorList>
    </citation>
    <scope>NUCLEOTIDE SEQUENCE</scope>
</reference>
<organism evidence="6">
    <name type="scientific">freshwater metagenome</name>
    <dbReference type="NCBI Taxonomy" id="449393"/>
    <lineage>
        <taxon>unclassified sequences</taxon>
        <taxon>metagenomes</taxon>
        <taxon>ecological metagenomes</taxon>
    </lineage>
</organism>
<sequence length="297" mass="33197">MDPVIRTEGLTKVYGEDRGIIDLSLECSRGEIFGFLGPNGSGKTTTIRTLLDLLHPTSGRAEIFGLDSRSQSRAIRARVGNLPGGFAYEKHLTGRELIELFARLRGMSDLGRTEQLAQRFDVGLDQPLKQLSRGNVQKIALIQALFHSPELLILDEPTSGLDPLRQAEFVRLLEEERGRGVTVFLSSHDLDEVERICDRVAIIRSARLVAIEDVHEMHRRAMRHFVVRFDQPVELEPFAALPGVQQLELVDGRLTFSVSGTADAAVKLLASYTLTDIEITHPSLEELFMTYYGDDDE</sequence>
<name>A0A6J7S8V8_9ZZZZ</name>
<evidence type="ECO:0000256" key="2">
    <source>
        <dbReference type="ARBA" id="ARBA00022448"/>
    </source>
</evidence>
<evidence type="ECO:0000259" key="5">
    <source>
        <dbReference type="PROSITE" id="PS50893"/>
    </source>
</evidence>
<dbReference type="SUPFAM" id="SSF52540">
    <property type="entry name" value="P-loop containing nucleoside triphosphate hydrolases"/>
    <property type="match status" value="1"/>
</dbReference>
<keyword evidence="4" id="KW-0067">ATP-binding</keyword>
<dbReference type="CDD" id="cd03230">
    <property type="entry name" value="ABC_DR_subfamily_A"/>
    <property type="match status" value="1"/>
</dbReference>
<dbReference type="PANTHER" id="PTHR42711:SF5">
    <property type="entry name" value="ABC TRANSPORTER ATP-BINDING PROTEIN NATA"/>
    <property type="match status" value="1"/>
</dbReference>
<evidence type="ECO:0000256" key="1">
    <source>
        <dbReference type="ARBA" id="ARBA00005417"/>
    </source>
</evidence>
<feature type="domain" description="ABC transporter" evidence="5">
    <location>
        <begin position="5"/>
        <end position="230"/>
    </location>
</feature>
<keyword evidence="2" id="KW-0813">Transport</keyword>
<dbReference type="GO" id="GO:0016887">
    <property type="term" value="F:ATP hydrolysis activity"/>
    <property type="evidence" value="ECO:0007669"/>
    <property type="project" value="InterPro"/>
</dbReference>
<dbReference type="PROSITE" id="PS50893">
    <property type="entry name" value="ABC_TRANSPORTER_2"/>
    <property type="match status" value="1"/>
</dbReference>
<keyword evidence="3" id="KW-0547">Nucleotide-binding</keyword>
<evidence type="ECO:0000256" key="4">
    <source>
        <dbReference type="ARBA" id="ARBA00022840"/>
    </source>
</evidence>
<protein>
    <submittedName>
        <fullName evidence="6">Unannotated protein</fullName>
    </submittedName>
</protein>
<evidence type="ECO:0000313" key="6">
    <source>
        <dbReference type="EMBL" id="CAB5036918.1"/>
    </source>
</evidence>
<dbReference type="SMART" id="SM00382">
    <property type="entry name" value="AAA"/>
    <property type="match status" value="1"/>
</dbReference>
<dbReference type="InterPro" id="IPR050763">
    <property type="entry name" value="ABC_transporter_ATP-binding"/>
</dbReference>
<dbReference type="EMBL" id="CAFBPX010000188">
    <property type="protein sequence ID" value="CAB5036918.1"/>
    <property type="molecule type" value="Genomic_DNA"/>
</dbReference>
<dbReference type="InterPro" id="IPR003439">
    <property type="entry name" value="ABC_transporter-like_ATP-bd"/>
</dbReference>
<dbReference type="InterPro" id="IPR027417">
    <property type="entry name" value="P-loop_NTPase"/>
</dbReference>
<accession>A0A6J7S8V8</accession>
<proteinExistence type="inferred from homology"/>
<dbReference type="AlphaFoldDB" id="A0A6J7S8V8"/>
<dbReference type="InterPro" id="IPR003593">
    <property type="entry name" value="AAA+_ATPase"/>
</dbReference>
<gene>
    <name evidence="6" type="ORF">UFOPK4175_00995</name>
</gene>
<dbReference type="Pfam" id="PF00005">
    <property type="entry name" value="ABC_tran"/>
    <property type="match status" value="1"/>
</dbReference>
<comment type="similarity">
    <text evidence="1">Belongs to the ABC transporter superfamily.</text>
</comment>
<dbReference type="PANTHER" id="PTHR42711">
    <property type="entry name" value="ABC TRANSPORTER ATP-BINDING PROTEIN"/>
    <property type="match status" value="1"/>
</dbReference>
<evidence type="ECO:0000256" key="3">
    <source>
        <dbReference type="ARBA" id="ARBA00022741"/>
    </source>
</evidence>
<dbReference type="GO" id="GO:0005524">
    <property type="term" value="F:ATP binding"/>
    <property type="evidence" value="ECO:0007669"/>
    <property type="project" value="UniProtKB-KW"/>
</dbReference>